<evidence type="ECO:0000256" key="1">
    <source>
        <dbReference type="ARBA" id="ARBA00022448"/>
    </source>
</evidence>
<dbReference type="GO" id="GO:0015035">
    <property type="term" value="F:protein-disulfide reductase activity"/>
    <property type="evidence" value="ECO:0007669"/>
    <property type="project" value="TreeGrafter"/>
</dbReference>
<evidence type="ECO:0000256" key="2">
    <source>
        <dbReference type="ARBA" id="ARBA00022982"/>
    </source>
</evidence>
<evidence type="ECO:0000313" key="7">
    <source>
        <dbReference type="EMBL" id="PPK94883.1"/>
    </source>
</evidence>
<dbReference type="PROSITE" id="PS51352">
    <property type="entry name" value="THIOREDOXIN_2"/>
    <property type="match status" value="1"/>
</dbReference>
<feature type="chain" id="PRO_5015448066" evidence="5">
    <location>
        <begin position="20"/>
        <end position="250"/>
    </location>
</feature>
<protein>
    <submittedName>
        <fullName evidence="7">Thioredoxin 1</fullName>
    </submittedName>
</protein>
<sequence>MRILFIITFSLLLSNLSVAQQYVTDEDMEETVMANDDQIKVLYFTAPWCGPCQYMKPVIKSIADDESVNVTIYKMNTDDNIADDILGVHSIPTYFFIKNGRKLGQSGSVMRRDEMVKMIERHDRLTVKGDLLPYKGKPSKYEIVEGAHEKLTKKNLEQLWYSTHQLNELSWKIYQNLNDKQDLNCAIVLINRSIELEENVSNLETKAHLLHKTGEDKKALKTAKRAKKLANRNNESAAIVEQLIEKIEAE</sequence>
<dbReference type="Proteomes" id="UP000239002">
    <property type="component" value="Unassembled WGS sequence"/>
</dbReference>
<dbReference type="OrthoDB" id="645813at2"/>
<organism evidence="7 8">
    <name type="scientific">Nonlabens xylanidelens</name>
    <dbReference type="NCBI Taxonomy" id="191564"/>
    <lineage>
        <taxon>Bacteria</taxon>
        <taxon>Pseudomonadati</taxon>
        <taxon>Bacteroidota</taxon>
        <taxon>Flavobacteriia</taxon>
        <taxon>Flavobacteriales</taxon>
        <taxon>Flavobacteriaceae</taxon>
        <taxon>Nonlabens</taxon>
    </lineage>
</organism>
<dbReference type="InterPro" id="IPR017937">
    <property type="entry name" value="Thioredoxin_CS"/>
</dbReference>
<dbReference type="GO" id="GO:0005737">
    <property type="term" value="C:cytoplasm"/>
    <property type="evidence" value="ECO:0007669"/>
    <property type="project" value="TreeGrafter"/>
</dbReference>
<gene>
    <name evidence="7" type="ORF">LY01_01636</name>
</gene>
<keyword evidence="1" id="KW-0813">Transport</keyword>
<keyword evidence="5" id="KW-0732">Signal</keyword>
<accession>A0A2S6IKX5</accession>
<keyword evidence="2" id="KW-0249">Electron transport</keyword>
<dbReference type="EMBL" id="PTJE01000003">
    <property type="protein sequence ID" value="PPK94883.1"/>
    <property type="molecule type" value="Genomic_DNA"/>
</dbReference>
<comment type="caution">
    <text evidence="7">The sequence shown here is derived from an EMBL/GenBank/DDBJ whole genome shotgun (WGS) entry which is preliminary data.</text>
</comment>
<feature type="signal peptide" evidence="5">
    <location>
        <begin position="1"/>
        <end position="19"/>
    </location>
</feature>
<keyword evidence="3" id="KW-1015">Disulfide bond</keyword>
<keyword evidence="4" id="KW-0676">Redox-active center</keyword>
<dbReference type="PANTHER" id="PTHR45663:SF11">
    <property type="entry name" value="GEO12009P1"/>
    <property type="match status" value="1"/>
</dbReference>
<dbReference type="PROSITE" id="PS00194">
    <property type="entry name" value="THIOREDOXIN_1"/>
    <property type="match status" value="1"/>
</dbReference>
<dbReference type="Gene3D" id="3.40.30.10">
    <property type="entry name" value="Glutaredoxin"/>
    <property type="match status" value="1"/>
</dbReference>
<dbReference type="InterPro" id="IPR036249">
    <property type="entry name" value="Thioredoxin-like_sf"/>
</dbReference>
<proteinExistence type="predicted"/>
<dbReference type="AlphaFoldDB" id="A0A2S6IKX5"/>
<evidence type="ECO:0000256" key="4">
    <source>
        <dbReference type="ARBA" id="ARBA00023284"/>
    </source>
</evidence>
<evidence type="ECO:0000259" key="6">
    <source>
        <dbReference type="PROSITE" id="PS51352"/>
    </source>
</evidence>
<dbReference type="CDD" id="cd02947">
    <property type="entry name" value="TRX_family"/>
    <property type="match status" value="1"/>
</dbReference>
<feature type="domain" description="Thioredoxin" evidence="6">
    <location>
        <begin position="12"/>
        <end position="124"/>
    </location>
</feature>
<dbReference type="RefSeq" id="WP_104515335.1">
    <property type="nucleotide sequence ID" value="NZ_MQVW01000024.1"/>
</dbReference>
<evidence type="ECO:0000313" key="8">
    <source>
        <dbReference type="Proteomes" id="UP000239002"/>
    </source>
</evidence>
<dbReference type="PANTHER" id="PTHR45663">
    <property type="entry name" value="GEO12009P1"/>
    <property type="match status" value="1"/>
</dbReference>
<evidence type="ECO:0000256" key="3">
    <source>
        <dbReference type="ARBA" id="ARBA00023157"/>
    </source>
</evidence>
<evidence type="ECO:0000256" key="5">
    <source>
        <dbReference type="SAM" id="SignalP"/>
    </source>
</evidence>
<dbReference type="InterPro" id="IPR013766">
    <property type="entry name" value="Thioredoxin_domain"/>
</dbReference>
<dbReference type="Pfam" id="PF00085">
    <property type="entry name" value="Thioredoxin"/>
    <property type="match status" value="1"/>
</dbReference>
<reference evidence="7 8" key="1">
    <citation type="submission" date="2018-02" db="EMBL/GenBank/DDBJ databases">
        <title>Genomic Encyclopedia of Archaeal and Bacterial Type Strains, Phase II (KMG-II): from individual species to whole genera.</title>
        <authorList>
            <person name="Goeker M."/>
        </authorList>
    </citation>
    <scope>NUCLEOTIDE SEQUENCE [LARGE SCALE GENOMIC DNA]</scope>
    <source>
        <strain evidence="7 8">DSM 16809</strain>
    </source>
</reference>
<keyword evidence="8" id="KW-1185">Reference proteome</keyword>
<name>A0A2S6IKX5_9FLAO</name>
<dbReference type="SUPFAM" id="SSF52833">
    <property type="entry name" value="Thioredoxin-like"/>
    <property type="match status" value="1"/>
</dbReference>